<sequence>MWIWWILVIDVYLKEVNLIEKTHLEDLGHTTDVEYVMPLKLDPVLHGHDIIYDLQRNKHDETVLKHHSGHFRHKSAEVWDPHPQYRIRAFGKELVLQLKQDRKFVAPDLHITNIHDNYRERSGTTPRRRSAFFIAAILKGTTNPAWLFLFAMGCQLNHNAVIDEHFVFPTEYCQPLTVCLEIGLVTELIIVQ</sequence>
<organism evidence="4 5">
    <name type="scientific">Molorchus minor</name>
    <dbReference type="NCBI Taxonomy" id="1323400"/>
    <lineage>
        <taxon>Eukaryota</taxon>
        <taxon>Metazoa</taxon>
        <taxon>Ecdysozoa</taxon>
        <taxon>Arthropoda</taxon>
        <taxon>Hexapoda</taxon>
        <taxon>Insecta</taxon>
        <taxon>Pterygota</taxon>
        <taxon>Neoptera</taxon>
        <taxon>Endopterygota</taxon>
        <taxon>Coleoptera</taxon>
        <taxon>Polyphaga</taxon>
        <taxon>Cucujiformia</taxon>
        <taxon>Chrysomeloidea</taxon>
        <taxon>Cerambycidae</taxon>
        <taxon>Lamiinae</taxon>
        <taxon>Monochamini</taxon>
        <taxon>Molorchus</taxon>
    </lineage>
</organism>
<keyword evidence="2" id="KW-0732">Signal</keyword>
<evidence type="ECO:0000313" key="5">
    <source>
        <dbReference type="Proteomes" id="UP001162164"/>
    </source>
</evidence>
<dbReference type="EMBL" id="JAPWTJ010000046">
    <property type="protein sequence ID" value="KAJ8984116.1"/>
    <property type="molecule type" value="Genomic_DNA"/>
</dbReference>
<evidence type="ECO:0000256" key="1">
    <source>
        <dbReference type="ARBA" id="ARBA00023157"/>
    </source>
</evidence>
<comment type="caution">
    <text evidence="4">The sequence shown here is derived from an EMBL/GenBank/DDBJ whole genome shotgun (WGS) entry which is preliminary data.</text>
</comment>
<gene>
    <name evidence="4" type="ORF">NQ317_017325</name>
</gene>
<protein>
    <recommendedName>
        <fullName evidence="3">Peptidase M12B propeptide domain-containing protein</fullName>
    </recommendedName>
</protein>
<feature type="chain" id="PRO_5047441489" description="Peptidase M12B propeptide domain-containing protein" evidence="2">
    <location>
        <begin position="19"/>
        <end position="192"/>
    </location>
</feature>
<accession>A0ABQ9K203</accession>
<evidence type="ECO:0000259" key="3">
    <source>
        <dbReference type="Pfam" id="PF01562"/>
    </source>
</evidence>
<evidence type="ECO:0000313" key="4">
    <source>
        <dbReference type="EMBL" id="KAJ8984116.1"/>
    </source>
</evidence>
<dbReference type="Proteomes" id="UP001162164">
    <property type="component" value="Unassembled WGS sequence"/>
</dbReference>
<evidence type="ECO:0000256" key="2">
    <source>
        <dbReference type="SAM" id="SignalP"/>
    </source>
</evidence>
<proteinExistence type="predicted"/>
<name>A0ABQ9K203_9CUCU</name>
<feature type="signal peptide" evidence="2">
    <location>
        <begin position="1"/>
        <end position="18"/>
    </location>
</feature>
<reference evidence="4" key="1">
    <citation type="journal article" date="2023" name="Insect Mol. Biol.">
        <title>Genome sequencing provides insights into the evolution of gene families encoding plant cell wall-degrading enzymes in longhorned beetles.</title>
        <authorList>
            <person name="Shin N.R."/>
            <person name="Okamura Y."/>
            <person name="Kirsch R."/>
            <person name="Pauchet Y."/>
        </authorList>
    </citation>
    <scope>NUCLEOTIDE SEQUENCE</scope>
    <source>
        <strain evidence="4">MMC_N1</strain>
    </source>
</reference>
<feature type="domain" description="Peptidase M12B propeptide" evidence="3">
    <location>
        <begin position="47"/>
        <end position="128"/>
    </location>
</feature>
<keyword evidence="5" id="KW-1185">Reference proteome</keyword>
<keyword evidence="1" id="KW-1015">Disulfide bond</keyword>
<dbReference type="InterPro" id="IPR002870">
    <property type="entry name" value="Peptidase_M12B_N"/>
</dbReference>
<dbReference type="Pfam" id="PF01562">
    <property type="entry name" value="Pep_M12B_propep"/>
    <property type="match status" value="1"/>
</dbReference>